<dbReference type="AlphaFoldDB" id="A0A0G4HXQ8"/>
<protein>
    <submittedName>
        <fullName evidence="2">Uncharacterized protein</fullName>
    </submittedName>
</protein>
<feature type="compositionally biased region" description="Low complexity" evidence="1">
    <location>
        <begin position="129"/>
        <end position="139"/>
    </location>
</feature>
<proteinExistence type="predicted"/>
<gene>
    <name evidence="2" type="ORF">Cvel_33243</name>
</gene>
<dbReference type="EMBL" id="CDMZ01004292">
    <property type="protein sequence ID" value="CEM49297.1"/>
    <property type="molecule type" value="Genomic_DNA"/>
</dbReference>
<feature type="compositionally biased region" description="Basic and acidic residues" evidence="1">
    <location>
        <begin position="103"/>
        <end position="122"/>
    </location>
</feature>
<evidence type="ECO:0000313" key="2">
    <source>
        <dbReference type="EMBL" id="CEM49297.1"/>
    </source>
</evidence>
<feature type="region of interest" description="Disordered" evidence="1">
    <location>
        <begin position="95"/>
        <end position="139"/>
    </location>
</feature>
<accession>A0A0G4HXQ8</accession>
<reference evidence="2" key="1">
    <citation type="submission" date="2014-11" db="EMBL/GenBank/DDBJ databases">
        <authorList>
            <person name="Otto D Thomas"/>
            <person name="Naeem Raeece"/>
        </authorList>
    </citation>
    <scope>NUCLEOTIDE SEQUENCE</scope>
</reference>
<evidence type="ECO:0000256" key="1">
    <source>
        <dbReference type="SAM" id="MobiDB-lite"/>
    </source>
</evidence>
<dbReference type="VEuPathDB" id="CryptoDB:Cvel_33243"/>
<organism evidence="2">
    <name type="scientific">Chromera velia CCMP2878</name>
    <dbReference type="NCBI Taxonomy" id="1169474"/>
    <lineage>
        <taxon>Eukaryota</taxon>
        <taxon>Sar</taxon>
        <taxon>Alveolata</taxon>
        <taxon>Colpodellida</taxon>
        <taxon>Chromeraceae</taxon>
        <taxon>Chromera</taxon>
    </lineage>
</organism>
<name>A0A0G4HXQ8_9ALVE</name>
<dbReference type="PhylomeDB" id="A0A0G4HXQ8"/>
<sequence length="868" mass="96890">MSRGAKSAFTEADRRTMAEQYCSETENPKEVQCDICDQRVKPAHPFHLHDLINERVVRRKVEKRMENEETGETDLVEVEEETVIVGGHCGVDKHVTAVRNRRAREASGQKEKRQQDIRETFKATKKPKPSVSSSSASSGVSASAATADADAAPPPQPIPCLGLQWLSAKNPSFFSLEEQGEHFNLVFEYRKAEHLGGVYRETTTEGVLKGVTVLRAKGCTREGTMRSSIPTERVGEDRIEKAGLVPRLSFEWTSCDKCYNACAKTFKSSVFGDKKEFLNKVMNVIRLCDKGAYTYERDLHIVEQKLQSEQTSAAEMRELFRQQSEKRQLHEKEKNLMKEKGWFSANSGPNGNAAKYYDYKSWQTLEKRVEIFRKGIVGAEDRRRLHFIDNDDFLKNFLPLYRSGQLDGTPFLDLSCALVNRHLGWKNAPLGEQGSALIHSLCLAGGVSAGNTLRNHFVGVSDRWFRTAKSKYESGGESANILEVEPAQMKKRYKKWIGGCWPKQSLSSEDYDVAQNPLPKEKLAEYVTTALLVLHDMKLTTIVLGAILHKEGLLNDHGAFRDAVIQVVEGNDKIKLLNVCFDGDTIQAPWVVEKLVAYLKGEIFWTASSCTPNSRETRAEREDLEQVVSVLVQEDILLDREGGEVSQVGDAAQTAISTEAGALHKFCDAFEAIRHAESQDDAVKQLLRFASGGAAVLDEKYVGGTGTEPGQSRFNRWVLPVEKLKDGSAAPGPSNPVGLIPIHLPTEFERGSVIRITAEGLEKRPKWLRSKELGGAWIVLSVYGRGLSGQSTYKQAKLIMRKEKVDGNANHPAVSLHLFPVEMELSEDPNVAGNAILDFTQTKREVIRYDVAKGEICQVFSQFAWSDF</sequence>